<dbReference type="InterPro" id="IPR023753">
    <property type="entry name" value="FAD/NAD-binding_dom"/>
</dbReference>
<comment type="similarity">
    <text evidence="1">Belongs to the FAD-dependent oxidoreductase family.</text>
</comment>
<organism evidence="7 8">
    <name type="scientific">Blepharisma stoltei</name>
    <dbReference type="NCBI Taxonomy" id="1481888"/>
    <lineage>
        <taxon>Eukaryota</taxon>
        <taxon>Sar</taxon>
        <taxon>Alveolata</taxon>
        <taxon>Ciliophora</taxon>
        <taxon>Postciliodesmatophora</taxon>
        <taxon>Heterotrichea</taxon>
        <taxon>Heterotrichida</taxon>
        <taxon>Blepharismidae</taxon>
        <taxon>Blepharisma</taxon>
    </lineage>
</organism>
<comment type="caution">
    <text evidence="7">The sequence shown here is derived from an EMBL/GenBank/DDBJ whole genome shotgun (WGS) entry which is preliminary data.</text>
</comment>
<keyword evidence="2" id="KW-0285">Flavoprotein</keyword>
<sequence>MMSKVLIIGGSFAGLTAARELCQDFQVTLVDLKEYYEYTPGILRAMVDPNAYPSISVKYADISQSMGFDFIKGEVIELSSHSAEIQNAQGIVMTTFDYCIIACGTDYYDPIKPHRTYEDLSNERHETIIETHDEIEEAQSIMILGAGIVGVELAGELVSKFHDKNITLYSAQDVIMPGMPKLAQKYAENFLTEKGVKIVYNKKASEEEFKDFDLVFKCIGVIYNTKFLQKNFQENLNDRGKIVVNDFLQVKEHIFAAGDVAQTTLNLAGTAYAAEQMGKLLAKNIRAIASGSRLREMGTLPMLYCVSLGPEFGVTVYQNLVIPGSCQAFVKFFIQYTKVKELENPMFNLMWKGLDFAAEALSHFF</sequence>
<evidence type="ECO:0000313" key="7">
    <source>
        <dbReference type="EMBL" id="CAG9318393.1"/>
    </source>
</evidence>
<dbReference type="GO" id="GO:0005737">
    <property type="term" value="C:cytoplasm"/>
    <property type="evidence" value="ECO:0007669"/>
    <property type="project" value="TreeGrafter"/>
</dbReference>
<evidence type="ECO:0000256" key="3">
    <source>
        <dbReference type="ARBA" id="ARBA00022827"/>
    </source>
</evidence>
<feature type="domain" description="FAD/NAD(P)-binding" evidence="6">
    <location>
        <begin position="4"/>
        <end position="273"/>
    </location>
</feature>
<dbReference type="PANTHER" id="PTHR43735:SF3">
    <property type="entry name" value="FERROPTOSIS SUPPRESSOR PROTEIN 1"/>
    <property type="match status" value="1"/>
</dbReference>
<name>A0AAU9IXK3_9CILI</name>
<keyword evidence="8" id="KW-1185">Reference proteome</keyword>
<evidence type="ECO:0000313" key="8">
    <source>
        <dbReference type="Proteomes" id="UP001162131"/>
    </source>
</evidence>
<keyword evidence="3" id="KW-0274">FAD</keyword>
<dbReference type="Proteomes" id="UP001162131">
    <property type="component" value="Unassembled WGS sequence"/>
</dbReference>
<proteinExistence type="inferred from homology"/>
<dbReference type="GO" id="GO:0050660">
    <property type="term" value="F:flavin adenine dinucleotide binding"/>
    <property type="evidence" value="ECO:0007669"/>
    <property type="project" value="TreeGrafter"/>
</dbReference>
<dbReference type="EMBL" id="CAJZBQ010000020">
    <property type="protein sequence ID" value="CAG9318393.1"/>
    <property type="molecule type" value="Genomic_DNA"/>
</dbReference>
<dbReference type="GO" id="GO:0004174">
    <property type="term" value="F:electron-transferring-flavoprotein dehydrogenase activity"/>
    <property type="evidence" value="ECO:0007669"/>
    <property type="project" value="TreeGrafter"/>
</dbReference>
<evidence type="ECO:0000256" key="2">
    <source>
        <dbReference type="ARBA" id="ARBA00022630"/>
    </source>
</evidence>
<evidence type="ECO:0000256" key="5">
    <source>
        <dbReference type="SAM" id="SignalP"/>
    </source>
</evidence>
<dbReference type="InterPro" id="IPR036188">
    <property type="entry name" value="FAD/NAD-bd_sf"/>
</dbReference>
<feature type="signal peptide" evidence="5">
    <location>
        <begin position="1"/>
        <end position="18"/>
    </location>
</feature>
<dbReference type="Gene3D" id="3.50.50.100">
    <property type="match status" value="1"/>
</dbReference>
<dbReference type="Pfam" id="PF07992">
    <property type="entry name" value="Pyr_redox_2"/>
    <property type="match status" value="1"/>
</dbReference>
<gene>
    <name evidence="7" type="ORF">BSTOLATCC_MIC20867</name>
</gene>
<keyword evidence="5" id="KW-0732">Signal</keyword>
<dbReference type="AlphaFoldDB" id="A0AAU9IXK3"/>
<keyword evidence="4" id="KW-0560">Oxidoreductase</keyword>
<dbReference type="PANTHER" id="PTHR43735">
    <property type="entry name" value="APOPTOSIS-INDUCING FACTOR 1"/>
    <property type="match status" value="1"/>
</dbReference>
<evidence type="ECO:0000256" key="1">
    <source>
        <dbReference type="ARBA" id="ARBA00006442"/>
    </source>
</evidence>
<reference evidence="7" key="1">
    <citation type="submission" date="2021-09" db="EMBL/GenBank/DDBJ databases">
        <authorList>
            <consortium name="AG Swart"/>
            <person name="Singh M."/>
            <person name="Singh A."/>
            <person name="Seah K."/>
            <person name="Emmerich C."/>
        </authorList>
    </citation>
    <scope>NUCLEOTIDE SEQUENCE</scope>
    <source>
        <strain evidence="7">ATCC30299</strain>
    </source>
</reference>
<protein>
    <recommendedName>
        <fullName evidence="6">FAD/NAD(P)-binding domain-containing protein</fullName>
    </recommendedName>
</protein>
<dbReference type="SUPFAM" id="SSF51905">
    <property type="entry name" value="FAD/NAD(P)-binding domain"/>
    <property type="match status" value="2"/>
</dbReference>
<evidence type="ECO:0000256" key="4">
    <source>
        <dbReference type="ARBA" id="ARBA00023002"/>
    </source>
</evidence>
<dbReference type="PRINTS" id="PR00368">
    <property type="entry name" value="FADPNR"/>
</dbReference>
<evidence type="ECO:0000259" key="6">
    <source>
        <dbReference type="Pfam" id="PF07992"/>
    </source>
</evidence>
<feature type="chain" id="PRO_5043717612" description="FAD/NAD(P)-binding domain-containing protein" evidence="5">
    <location>
        <begin position="19"/>
        <end position="365"/>
    </location>
</feature>
<accession>A0AAU9IXK3</accession>